<organism evidence="3 4">
    <name type="scientific">Caballeronia udeis</name>
    <dbReference type="NCBI Taxonomy" id="1232866"/>
    <lineage>
        <taxon>Bacteria</taxon>
        <taxon>Pseudomonadati</taxon>
        <taxon>Pseudomonadota</taxon>
        <taxon>Betaproteobacteria</taxon>
        <taxon>Burkholderiales</taxon>
        <taxon>Burkholderiaceae</taxon>
        <taxon>Caballeronia</taxon>
    </lineage>
</organism>
<dbReference type="InterPro" id="IPR051017">
    <property type="entry name" value="Aldolase-II_Adducin_sf"/>
</dbReference>
<dbReference type="PANTHER" id="PTHR10672:SF3">
    <property type="entry name" value="PROTEIN HU-LI TAI SHAO"/>
    <property type="match status" value="1"/>
</dbReference>
<dbReference type="AlphaFoldDB" id="A0A158IVP0"/>
<dbReference type="EMBL" id="FCOK02000062">
    <property type="protein sequence ID" value="SAL60229.1"/>
    <property type="molecule type" value="Genomic_DNA"/>
</dbReference>
<dbReference type="GO" id="GO:0051015">
    <property type="term" value="F:actin filament binding"/>
    <property type="evidence" value="ECO:0007669"/>
    <property type="project" value="TreeGrafter"/>
</dbReference>
<dbReference type="Proteomes" id="UP000054683">
    <property type="component" value="Unassembled WGS sequence"/>
</dbReference>
<dbReference type="PANTHER" id="PTHR10672">
    <property type="entry name" value="ADDUCIN"/>
    <property type="match status" value="1"/>
</dbReference>
<dbReference type="GO" id="GO:0005856">
    <property type="term" value="C:cytoskeleton"/>
    <property type="evidence" value="ECO:0007669"/>
    <property type="project" value="TreeGrafter"/>
</dbReference>
<reference evidence="3 4" key="1">
    <citation type="submission" date="2016-01" db="EMBL/GenBank/DDBJ databases">
        <authorList>
            <person name="Oliw E.H."/>
        </authorList>
    </citation>
    <scope>NUCLEOTIDE SEQUENCE [LARGE SCALE GENOMIC DNA]</scope>
    <source>
        <strain evidence="3">LMG 27134</strain>
    </source>
</reference>
<accession>A0A158IVP0</accession>
<dbReference type="InterPro" id="IPR001303">
    <property type="entry name" value="Aldolase_II/adducin_N"/>
</dbReference>
<dbReference type="Gene3D" id="3.40.225.10">
    <property type="entry name" value="Class II aldolase/adducin N-terminal domain"/>
    <property type="match status" value="1"/>
</dbReference>
<comment type="similarity">
    <text evidence="1">Belongs to the aldolase class II family.</text>
</comment>
<proteinExistence type="inferred from homology"/>
<evidence type="ECO:0000256" key="1">
    <source>
        <dbReference type="ARBA" id="ARBA00037961"/>
    </source>
</evidence>
<protein>
    <submittedName>
        <fullName evidence="3">Aldolase II superfamily protein</fullName>
    </submittedName>
</protein>
<gene>
    <name evidence="3" type="ORF">AWB69_06669</name>
</gene>
<dbReference type="Pfam" id="PF00596">
    <property type="entry name" value="Aldolase_II"/>
    <property type="match status" value="1"/>
</dbReference>
<evidence type="ECO:0000259" key="2">
    <source>
        <dbReference type="Pfam" id="PF00596"/>
    </source>
</evidence>
<sequence length="86" mass="9961">MECGLLPLNQISMQFYNRVAYHDYEGISLELDERDRIVQSIGDKDYLILRNHGLLTTGRSIAEAFTRMYYLNKACEILGFIRPSIS</sequence>
<dbReference type="InterPro" id="IPR036409">
    <property type="entry name" value="Aldolase_II/adducin_N_sf"/>
</dbReference>
<name>A0A158IVP0_9BURK</name>
<evidence type="ECO:0000313" key="3">
    <source>
        <dbReference type="EMBL" id="SAL60229.1"/>
    </source>
</evidence>
<evidence type="ECO:0000313" key="4">
    <source>
        <dbReference type="Proteomes" id="UP000054683"/>
    </source>
</evidence>
<feature type="domain" description="Class II aldolase/adducin N-terminal" evidence="2">
    <location>
        <begin position="2"/>
        <end position="77"/>
    </location>
</feature>
<dbReference type="SUPFAM" id="SSF53639">
    <property type="entry name" value="AraD/HMP-PK domain-like"/>
    <property type="match status" value="1"/>
</dbReference>